<organism evidence="2">
    <name type="scientific">Ammonifex degensii</name>
    <dbReference type="NCBI Taxonomy" id="42838"/>
    <lineage>
        <taxon>Bacteria</taxon>
        <taxon>Bacillati</taxon>
        <taxon>Bacillota</taxon>
        <taxon>Clostridia</taxon>
        <taxon>Thermoanaerobacterales</taxon>
        <taxon>Thermoanaerobacteraceae</taxon>
        <taxon>Ammonifex</taxon>
    </lineage>
</organism>
<evidence type="ECO:0000313" key="2">
    <source>
        <dbReference type="EMBL" id="HEL65967.1"/>
    </source>
</evidence>
<proteinExistence type="predicted"/>
<reference evidence="2" key="1">
    <citation type="journal article" date="2020" name="mSystems">
        <title>Genome- and Community-Level Interaction Insights into Carbon Utilization and Element Cycling Functions of Hydrothermarchaeota in Hydrothermal Sediment.</title>
        <authorList>
            <person name="Zhou Z."/>
            <person name="Liu Y."/>
            <person name="Xu W."/>
            <person name="Pan J."/>
            <person name="Luo Z.H."/>
            <person name="Li M."/>
        </authorList>
    </citation>
    <scope>NUCLEOTIDE SEQUENCE [LARGE SCALE GENOMIC DNA]</scope>
    <source>
        <strain evidence="2">SpSt-300</strain>
    </source>
</reference>
<gene>
    <name evidence="2" type="ORF">ENQ34_04745</name>
</gene>
<dbReference type="EMBL" id="DSMU01000300">
    <property type="protein sequence ID" value="HEL65967.1"/>
    <property type="molecule type" value="Genomic_DNA"/>
</dbReference>
<protein>
    <submittedName>
        <fullName evidence="2">Uncharacterized protein</fullName>
    </submittedName>
</protein>
<accession>A0A7C2EJE3</accession>
<feature type="compositionally biased region" description="Polar residues" evidence="1">
    <location>
        <begin position="16"/>
        <end position="26"/>
    </location>
</feature>
<sequence>MEGPAPGTCLDPPGQVGNTTQNSPQSAAKVEEAAWAVPVDGREAERVRDVFRLGPAAFKRKWGQGVLEPAGRMYKSRA</sequence>
<evidence type="ECO:0000256" key="1">
    <source>
        <dbReference type="SAM" id="MobiDB-lite"/>
    </source>
</evidence>
<comment type="caution">
    <text evidence="2">The sequence shown here is derived from an EMBL/GenBank/DDBJ whole genome shotgun (WGS) entry which is preliminary data.</text>
</comment>
<name>A0A7C2EJE3_9THEO</name>
<dbReference type="AlphaFoldDB" id="A0A7C2EJE3"/>
<feature type="region of interest" description="Disordered" evidence="1">
    <location>
        <begin position="1"/>
        <end position="31"/>
    </location>
</feature>